<organism evidence="3 4">
    <name type="scientific">Bradyrhizobium jicamae</name>
    <dbReference type="NCBI Taxonomy" id="280332"/>
    <lineage>
        <taxon>Bacteria</taxon>
        <taxon>Pseudomonadati</taxon>
        <taxon>Pseudomonadota</taxon>
        <taxon>Alphaproteobacteria</taxon>
        <taxon>Hyphomicrobiales</taxon>
        <taxon>Nitrobacteraceae</taxon>
        <taxon>Bradyrhizobium</taxon>
    </lineage>
</organism>
<feature type="transmembrane region" description="Helical" evidence="2">
    <location>
        <begin position="28"/>
        <end position="46"/>
    </location>
</feature>
<keyword evidence="2" id="KW-1133">Transmembrane helix</keyword>
<reference evidence="4" key="1">
    <citation type="journal article" date="2021" name="ISME J.">
        <title>Evolutionary origin and ecological implication of a unique nif island in free-living Bradyrhizobium lineages.</title>
        <authorList>
            <person name="Tao J."/>
        </authorList>
    </citation>
    <scope>NUCLEOTIDE SEQUENCE [LARGE SCALE GENOMIC DNA]</scope>
    <source>
        <strain evidence="4">SZCCT0434</strain>
    </source>
</reference>
<evidence type="ECO:0008006" key="5">
    <source>
        <dbReference type="Google" id="ProtNLM"/>
    </source>
</evidence>
<keyword evidence="2" id="KW-0812">Transmembrane</keyword>
<protein>
    <recommendedName>
        <fullName evidence="5">Cardiolipin synthase N-terminal domain-containing protein</fullName>
    </recommendedName>
</protein>
<feature type="region of interest" description="Disordered" evidence="1">
    <location>
        <begin position="54"/>
        <end position="92"/>
    </location>
</feature>
<evidence type="ECO:0000313" key="3">
    <source>
        <dbReference type="EMBL" id="MBR0797579.1"/>
    </source>
</evidence>
<evidence type="ECO:0000313" key="4">
    <source>
        <dbReference type="Proteomes" id="UP001315278"/>
    </source>
</evidence>
<dbReference type="RefSeq" id="WP_212493407.1">
    <property type="nucleotide sequence ID" value="NZ_JAFCJH010000019.1"/>
</dbReference>
<keyword evidence="4" id="KW-1185">Reference proteome</keyword>
<name>A0ABS5FLC3_9BRAD</name>
<accession>A0ABS5FLC3</accession>
<comment type="caution">
    <text evidence="3">The sequence shown here is derived from an EMBL/GenBank/DDBJ whole genome shotgun (WGS) entry which is preliminary data.</text>
</comment>
<evidence type="ECO:0000256" key="2">
    <source>
        <dbReference type="SAM" id="Phobius"/>
    </source>
</evidence>
<proteinExistence type="predicted"/>
<gene>
    <name evidence="3" type="ORF">JQ615_19510</name>
</gene>
<evidence type="ECO:0000256" key="1">
    <source>
        <dbReference type="SAM" id="MobiDB-lite"/>
    </source>
</evidence>
<dbReference type="EMBL" id="JAFCJH010000019">
    <property type="protein sequence ID" value="MBR0797579.1"/>
    <property type="molecule type" value="Genomic_DNA"/>
</dbReference>
<keyword evidence="2" id="KW-0472">Membrane</keyword>
<feature type="compositionally biased region" description="Polar residues" evidence="1">
    <location>
        <begin position="81"/>
        <end position="92"/>
    </location>
</feature>
<sequence length="92" mass="9999">MEFPFLWVGLSIVDWVAAYARGRDGAGWFLLVLIIAPVIALLLVLLMERVRRNTPDDVLSPPPFPEAVLEPDTAHAASVPGSRSPTAESFQG</sequence>
<dbReference type="Proteomes" id="UP001315278">
    <property type="component" value="Unassembled WGS sequence"/>
</dbReference>